<dbReference type="SUPFAM" id="SSF82784">
    <property type="entry name" value="OsmC-like"/>
    <property type="match status" value="1"/>
</dbReference>
<dbReference type="EMBL" id="JAHKKG010000010">
    <property type="protein sequence ID" value="MBU2667962.1"/>
    <property type="molecule type" value="Genomic_DNA"/>
</dbReference>
<dbReference type="Proteomes" id="UP001519654">
    <property type="component" value="Unassembled WGS sequence"/>
</dbReference>
<keyword evidence="2" id="KW-1185">Reference proteome</keyword>
<dbReference type="RefSeq" id="WP_215792217.1">
    <property type="nucleotide sequence ID" value="NZ_JAHKKG010000010.1"/>
</dbReference>
<dbReference type="InterPro" id="IPR036102">
    <property type="entry name" value="OsmC/Ohrsf"/>
</dbReference>
<evidence type="ECO:0000313" key="2">
    <source>
        <dbReference type="Proteomes" id="UP001519654"/>
    </source>
</evidence>
<dbReference type="PANTHER" id="PTHR34352:SF1">
    <property type="entry name" value="PROTEIN YHFA"/>
    <property type="match status" value="1"/>
</dbReference>
<dbReference type="Pfam" id="PF02566">
    <property type="entry name" value="OsmC"/>
    <property type="match status" value="1"/>
</dbReference>
<dbReference type="Gene3D" id="3.30.300.20">
    <property type="match status" value="1"/>
</dbReference>
<gene>
    <name evidence="1" type="ORF">KOI35_31070</name>
</gene>
<protein>
    <submittedName>
        <fullName evidence="1">OsmC family protein</fullName>
    </submittedName>
</protein>
<proteinExistence type="predicted"/>
<dbReference type="InterPro" id="IPR015946">
    <property type="entry name" value="KH_dom-like_a/b"/>
</dbReference>
<dbReference type="PANTHER" id="PTHR34352">
    <property type="entry name" value="PROTEIN YHFA"/>
    <property type="match status" value="1"/>
</dbReference>
<comment type="caution">
    <text evidence="1">The sequence shown here is derived from an EMBL/GenBank/DDBJ whole genome shotgun (WGS) entry which is preliminary data.</text>
</comment>
<dbReference type="InterPro" id="IPR003718">
    <property type="entry name" value="OsmC/Ohr_fam"/>
</dbReference>
<sequence>MTKETHRSVELERSGSGRFVVRNVRGGEMPLGSGEDDAFTPVELLLAAIGGCTGIDVDLVTGRRAEPVRFVVRVSGEKIKDDAGENRMDDLRVEFDVAFPDGPDGDRARAALPRIMQQSHERLCTVSRTVEHASPITVSRVREDGDRAA</sequence>
<name>A0ABS5YWZ9_9ACTN</name>
<reference evidence="1 2" key="1">
    <citation type="submission" date="2021-06" db="EMBL/GenBank/DDBJ databases">
        <title>Actinoplanes lichenicola sp. nov., and Actinoplanes ovalisporus sp. nov., isolated from lichen in Thailand.</title>
        <authorList>
            <person name="Saeng-In P."/>
            <person name="Kanchanasin P."/>
            <person name="Yuki M."/>
            <person name="Kudo T."/>
            <person name="Ohkuma M."/>
            <person name="Phongsopitanun W."/>
            <person name="Tanasupawat S."/>
        </authorList>
    </citation>
    <scope>NUCLEOTIDE SEQUENCE [LARGE SCALE GENOMIC DNA]</scope>
    <source>
        <strain evidence="1 2">NBRC 110975</strain>
    </source>
</reference>
<evidence type="ECO:0000313" key="1">
    <source>
        <dbReference type="EMBL" id="MBU2667962.1"/>
    </source>
</evidence>
<accession>A0ABS5YWZ9</accession>
<organism evidence="1 2">
    <name type="scientific">Paractinoplanes bogorensis</name>
    <dbReference type="NCBI Taxonomy" id="1610840"/>
    <lineage>
        <taxon>Bacteria</taxon>
        <taxon>Bacillati</taxon>
        <taxon>Actinomycetota</taxon>
        <taxon>Actinomycetes</taxon>
        <taxon>Micromonosporales</taxon>
        <taxon>Micromonosporaceae</taxon>
        <taxon>Paractinoplanes</taxon>
    </lineage>
</organism>